<feature type="non-terminal residue" evidence="1">
    <location>
        <position position="1"/>
    </location>
</feature>
<gene>
    <name evidence="1" type="ORF">TNCT_375431</name>
</gene>
<name>A0A8X6KPH1_TRICU</name>
<protein>
    <submittedName>
        <fullName evidence="1">Uncharacterized protein</fullName>
    </submittedName>
</protein>
<organism evidence="1 2">
    <name type="scientific">Trichonephila clavata</name>
    <name type="common">Joro spider</name>
    <name type="synonym">Nephila clavata</name>
    <dbReference type="NCBI Taxonomy" id="2740835"/>
    <lineage>
        <taxon>Eukaryota</taxon>
        <taxon>Metazoa</taxon>
        <taxon>Ecdysozoa</taxon>
        <taxon>Arthropoda</taxon>
        <taxon>Chelicerata</taxon>
        <taxon>Arachnida</taxon>
        <taxon>Araneae</taxon>
        <taxon>Araneomorphae</taxon>
        <taxon>Entelegynae</taxon>
        <taxon>Araneoidea</taxon>
        <taxon>Nephilidae</taxon>
        <taxon>Trichonephila</taxon>
    </lineage>
</organism>
<evidence type="ECO:0000313" key="1">
    <source>
        <dbReference type="EMBL" id="GFQ82205.1"/>
    </source>
</evidence>
<dbReference type="Proteomes" id="UP000887116">
    <property type="component" value="Unassembled WGS sequence"/>
</dbReference>
<dbReference type="AlphaFoldDB" id="A0A8X6KPH1"/>
<dbReference type="OrthoDB" id="10351151at2759"/>
<evidence type="ECO:0000313" key="2">
    <source>
        <dbReference type="Proteomes" id="UP000887116"/>
    </source>
</evidence>
<reference evidence="1" key="1">
    <citation type="submission" date="2020-07" db="EMBL/GenBank/DDBJ databases">
        <title>Multicomponent nature underlies the extraordinary mechanical properties of spider dragline silk.</title>
        <authorList>
            <person name="Kono N."/>
            <person name="Nakamura H."/>
            <person name="Mori M."/>
            <person name="Yoshida Y."/>
            <person name="Ohtoshi R."/>
            <person name="Malay A.D."/>
            <person name="Moran D.A.P."/>
            <person name="Tomita M."/>
            <person name="Numata K."/>
            <person name="Arakawa K."/>
        </authorList>
    </citation>
    <scope>NUCLEOTIDE SEQUENCE</scope>
</reference>
<accession>A0A8X6KPH1</accession>
<comment type="caution">
    <text evidence="1">The sequence shown here is derived from an EMBL/GenBank/DDBJ whole genome shotgun (WGS) entry which is preliminary data.</text>
</comment>
<proteinExistence type="predicted"/>
<keyword evidence="2" id="KW-1185">Reference proteome</keyword>
<sequence>SSGLFRNFSSTNKLLLCCGFAISGGTKDGAFLAKVFISRNGS</sequence>
<dbReference type="EMBL" id="BMAO01022492">
    <property type="protein sequence ID" value="GFQ82205.1"/>
    <property type="molecule type" value="Genomic_DNA"/>
</dbReference>